<evidence type="ECO:0000313" key="1">
    <source>
        <dbReference type="EMBL" id="VTQ94348.1"/>
    </source>
</evidence>
<keyword evidence="2" id="KW-1185">Reference proteome</keyword>
<dbReference type="InterPro" id="IPR010965">
    <property type="entry name" value="HesB-rel_seleno"/>
</dbReference>
<proteinExistence type="predicted"/>
<dbReference type="EMBL" id="LR590481">
    <property type="protein sequence ID" value="VTQ94348.1"/>
    <property type="molecule type" value="Genomic_DNA"/>
</dbReference>
<name>A0A4U9RRL5_HATHI</name>
<dbReference type="KEGG" id="hhw:NCTC503_02307"/>
<dbReference type="AlphaFoldDB" id="A0A4U9RRL5"/>
<dbReference type="Proteomes" id="UP000308489">
    <property type="component" value="Chromosome 1"/>
</dbReference>
<evidence type="ECO:0000313" key="2">
    <source>
        <dbReference type="Proteomes" id="UP000308489"/>
    </source>
</evidence>
<accession>A0A4U9RRL5</accession>
<organism evidence="1 2">
    <name type="scientific">Hathewaya histolytica</name>
    <name type="common">Clostridium histolyticum</name>
    <dbReference type="NCBI Taxonomy" id="1498"/>
    <lineage>
        <taxon>Bacteria</taxon>
        <taxon>Bacillati</taxon>
        <taxon>Bacillota</taxon>
        <taxon>Clostridia</taxon>
        <taxon>Eubacteriales</taxon>
        <taxon>Clostridiaceae</taxon>
        <taxon>Hathewaya</taxon>
    </lineage>
</organism>
<sequence>MAIVKMSESALNELKELLKNSDIDTDIVRIIVSGMGCSGPRFGITLDEQKEDDLVEKIEDLTFLVQKDINEEFGALQIKSSEENGYGGLSIETEIPPAGGCSTCSGCH</sequence>
<protein>
    <submittedName>
        <fullName evidence="1">HesB family protein</fullName>
    </submittedName>
</protein>
<dbReference type="NCBIfam" id="TIGR01911">
    <property type="entry name" value="HesB_rel_seleno"/>
    <property type="match status" value="1"/>
</dbReference>
<dbReference type="SUPFAM" id="SSF89360">
    <property type="entry name" value="HesB-like domain"/>
    <property type="match status" value="1"/>
</dbReference>
<dbReference type="RefSeq" id="WP_138210846.1">
    <property type="nucleotide sequence ID" value="NZ_CBCRUQ010000002.1"/>
</dbReference>
<reference evidence="1 2" key="1">
    <citation type="submission" date="2019-05" db="EMBL/GenBank/DDBJ databases">
        <authorList>
            <consortium name="Pathogen Informatics"/>
        </authorList>
    </citation>
    <scope>NUCLEOTIDE SEQUENCE [LARGE SCALE GENOMIC DNA]</scope>
    <source>
        <strain evidence="1 2">NCTC503</strain>
    </source>
</reference>
<dbReference type="Gene3D" id="2.60.300.12">
    <property type="entry name" value="HesB-like domain"/>
    <property type="match status" value="1"/>
</dbReference>
<dbReference type="InterPro" id="IPR035903">
    <property type="entry name" value="HesB-like_dom_sf"/>
</dbReference>
<dbReference type="OrthoDB" id="2355011at2"/>
<gene>
    <name evidence="1" type="ORF">NCTC503_02307</name>
</gene>